<name>A0A075HUJ8_9ARCH</name>
<dbReference type="InterPro" id="IPR006680">
    <property type="entry name" value="Amidohydro-rel"/>
</dbReference>
<dbReference type="AlphaFoldDB" id="A0A075HUJ8"/>
<dbReference type="Gene3D" id="2.30.40.10">
    <property type="entry name" value="Urease, subunit C, domain 1"/>
    <property type="match status" value="1"/>
</dbReference>
<protein>
    <submittedName>
        <fullName evidence="2">Amidohydrolase</fullName>
    </submittedName>
</protein>
<dbReference type="EMBL" id="KF901153">
    <property type="protein sequence ID" value="AIF20011.1"/>
    <property type="molecule type" value="Genomic_DNA"/>
</dbReference>
<proteinExistence type="predicted"/>
<dbReference type="GO" id="GO:0016810">
    <property type="term" value="F:hydrolase activity, acting on carbon-nitrogen (but not peptide) bonds"/>
    <property type="evidence" value="ECO:0007669"/>
    <property type="project" value="InterPro"/>
</dbReference>
<evidence type="ECO:0000313" key="2">
    <source>
        <dbReference type="EMBL" id="AIF20011.1"/>
    </source>
</evidence>
<reference evidence="2" key="1">
    <citation type="journal article" date="2014" name="Genome Biol. Evol.">
        <title>Pangenome evidence for extensive interdomain horizontal transfer affecting lineage core and shell genes in uncultured planktonic thaumarchaeota and euryarchaeota.</title>
        <authorList>
            <person name="Deschamps P."/>
            <person name="Zivanovic Y."/>
            <person name="Moreira D."/>
            <person name="Rodriguez-Valera F."/>
            <person name="Lopez-Garcia P."/>
        </authorList>
    </citation>
    <scope>NUCLEOTIDE SEQUENCE</scope>
</reference>
<dbReference type="InterPro" id="IPR050287">
    <property type="entry name" value="MTA/SAH_deaminase"/>
</dbReference>
<accession>A0A075HUJ8</accession>
<dbReference type="InterPro" id="IPR011059">
    <property type="entry name" value="Metal-dep_hydrolase_composite"/>
</dbReference>
<dbReference type="SUPFAM" id="SSF51338">
    <property type="entry name" value="Composite domain of metallo-dependent hydrolases"/>
    <property type="match status" value="1"/>
</dbReference>
<dbReference type="SUPFAM" id="SSF51556">
    <property type="entry name" value="Metallo-dependent hydrolases"/>
    <property type="match status" value="1"/>
</dbReference>
<dbReference type="Pfam" id="PF01979">
    <property type="entry name" value="Amidohydro_1"/>
    <property type="match status" value="1"/>
</dbReference>
<sequence>MILKNISVLYGNDLKFIKKTNVQISGHTFQKISSKILSAKNKVINCDGLLLIPGLINSHTHIGDSIAKDIALNKNTDSKIHPVFGIKQKILKETNPKVLSHFMRKTIKSMLKKGITTFVDFREGGLEGVLLLQKALSDLPIRAIILGRIEFYQSKNQIKKNVVFPKSNLDQLELLLKNCDGLGISGSNENSDSSIRQFSKTKKIRAIHCAETKQSYFISKQLRKKTEPKRCILLKPDFLVHMTYATKNDLKFVSKKIRGIVVCPRANASLAEGIPNVDQMLKAKCNVAIGTDNVMINSPDMFREMDFLWKVTMGIQKKRIDPKKILKMATVNAGKLLDKKIGCIKEGYLADGVFIKKDNLDLDPLQNPHAAIVHRANENSIKAVMIEGEIIHGKL</sequence>
<dbReference type="Gene3D" id="3.20.20.140">
    <property type="entry name" value="Metal-dependent hydrolases"/>
    <property type="match status" value="1"/>
</dbReference>
<keyword evidence="2" id="KW-0378">Hydrolase</keyword>
<dbReference type="InterPro" id="IPR032466">
    <property type="entry name" value="Metal_Hydrolase"/>
</dbReference>
<evidence type="ECO:0000259" key="1">
    <source>
        <dbReference type="Pfam" id="PF01979"/>
    </source>
</evidence>
<dbReference type="PANTHER" id="PTHR43794:SF5">
    <property type="entry name" value="CHLOROHYDROLASE FAMILY PROTEIN"/>
    <property type="match status" value="1"/>
</dbReference>
<feature type="domain" description="Amidohydrolase-related" evidence="1">
    <location>
        <begin position="51"/>
        <end position="390"/>
    </location>
</feature>
<dbReference type="PANTHER" id="PTHR43794">
    <property type="entry name" value="AMINOHYDROLASE SSNA-RELATED"/>
    <property type="match status" value="1"/>
</dbReference>
<dbReference type="NCBIfam" id="NF005552">
    <property type="entry name" value="PRK07213.1"/>
    <property type="match status" value="1"/>
</dbReference>
<organism evidence="2">
    <name type="scientific">uncultured marine thaumarchaeote KM3_88_D06</name>
    <dbReference type="NCBI Taxonomy" id="1456334"/>
    <lineage>
        <taxon>Archaea</taxon>
        <taxon>Nitrososphaerota</taxon>
        <taxon>environmental samples</taxon>
    </lineage>
</organism>